<dbReference type="GO" id="GO:0019557">
    <property type="term" value="P:L-histidine catabolic process to glutamate and formate"/>
    <property type="evidence" value="ECO:0007669"/>
    <property type="project" value="UniProtKB-UniPathway"/>
</dbReference>
<feature type="domain" description="Amidohydrolase 3" evidence="9">
    <location>
        <begin position="114"/>
        <end position="380"/>
    </location>
</feature>
<feature type="binding site" evidence="8">
    <location>
        <position position="143"/>
    </location>
    <ligand>
        <name>N-formimidoyl-L-glutamate</name>
        <dbReference type="ChEBI" id="CHEBI:58928"/>
    </ligand>
</feature>
<dbReference type="HAMAP" id="MF_00372">
    <property type="entry name" value="HutI"/>
    <property type="match status" value="1"/>
</dbReference>
<feature type="binding site" evidence="8">
    <location>
        <position position="318"/>
    </location>
    <ligand>
        <name>N-formimidoyl-L-glutamate</name>
        <dbReference type="ChEBI" id="CHEBI:58928"/>
    </ligand>
</feature>
<keyword evidence="5 8" id="KW-0369">Histidine metabolism</keyword>
<evidence type="ECO:0000256" key="1">
    <source>
        <dbReference type="ARBA" id="ARBA00012864"/>
    </source>
</evidence>
<evidence type="ECO:0000256" key="2">
    <source>
        <dbReference type="ARBA" id="ARBA00022490"/>
    </source>
</evidence>
<reference evidence="10 11" key="1">
    <citation type="submission" date="2015-12" db="EMBL/GenBank/DDBJ databases">
        <title>Genome sequence of Oceanibaculum pacificum MCCC 1A02656.</title>
        <authorList>
            <person name="Lu L."/>
            <person name="Lai Q."/>
            <person name="Shao Z."/>
            <person name="Qian P."/>
        </authorList>
    </citation>
    <scope>NUCLEOTIDE SEQUENCE [LARGE SCALE GENOMIC DNA]</scope>
    <source>
        <strain evidence="10 11">MCCC 1A02656</strain>
    </source>
</reference>
<feature type="binding site" evidence="8">
    <location>
        <position position="176"/>
    </location>
    <ligand>
        <name>4-imidazolone-5-propanoate</name>
        <dbReference type="ChEBI" id="CHEBI:77893"/>
    </ligand>
</feature>
<dbReference type="InterPro" id="IPR011059">
    <property type="entry name" value="Metal-dep_hydrolase_composite"/>
</dbReference>
<dbReference type="AlphaFoldDB" id="A0A154W7Q8"/>
<organism evidence="10 11">
    <name type="scientific">Oceanibaculum pacificum</name>
    <dbReference type="NCBI Taxonomy" id="580166"/>
    <lineage>
        <taxon>Bacteria</taxon>
        <taxon>Pseudomonadati</taxon>
        <taxon>Pseudomonadota</taxon>
        <taxon>Alphaproteobacteria</taxon>
        <taxon>Rhodospirillales</taxon>
        <taxon>Oceanibaculaceae</taxon>
        <taxon>Oceanibaculum</taxon>
    </lineage>
</organism>
<feature type="binding site" evidence="8">
    <location>
        <position position="73"/>
    </location>
    <ligand>
        <name>Fe(3+)</name>
        <dbReference type="ChEBI" id="CHEBI:29034"/>
    </ligand>
</feature>
<keyword evidence="3 8" id="KW-0479">Metal-binding</keyword>
<dbReference type="Gene3D" id="3.20.20.140">
    <property type="entry name" value="Metal-dependent hydrolases"/>
    <property type="match status" value="1"/>
</dbReference>
<feature type="binding site" evidence="8">
    <location>
        <position position="71"/>
    </location>
    <ligand>
        <name>Zn(2+)</name>
        <dbReference type="ChEBI" id="CHEBI:29105"/>
    </ligand>
</feature>
<feature type="binding site" evidence="8">
    <location>
        <position position="71"/>
    </location>
    <ligand>
        <name>Fe(3+)</name>
        <dbReference type="ChEBI" id="CHEBI:29034"/>
    </ligand>
</feature>
<dbReference type="OrthoDB" id="9776455at2"/>
<proteinExistence type="inferred from homology"/>
<evidence type="ECO:0000256" key="7">
    <source>
        <dbReference type="ARBA" id="ARBA00023004"/>
    </source>
</evidence>
<protein>
    <recommendedName>
        <fullName evidence="1 8">Imidazolonepropionase</fullName>
        <ecNumber evidence="1 8">3.5.2.7</ecNumber>
    </recommendedName>
    <alternativeName>
        <fullName evidence="8">Imidazolone-5-propionate hydrolase</fullName>
    </alternativeName>
</protein>
<comment type="subcellular location">
    <subcellularLocation>
        <location evidence="8">Cytoplasm</location>
    </subcellularLocation>
</comment>
<evidence type="ECO:0000256" key="4">
    <source>
        <dbReference type="ARBA" id="ARBA00022801"/>
    </source>
</evidence>
<keyword evidence="7 8" id="KW-0408">Iron</keyword>
<feature type="binding site" evidence="8">
    <location>
        <position position="316"/>
    </location>
    <ligand>
        <name>Fe(3+)</name>
        <dbReference type="ChEBI" id="CHEBI:29034"/>
    </ligand>
</feature>
<accession>A0A154W7Q8</accession>
<feature type="binding site" evidence="8">
    <location>
        <position position="320"/>
    </location>
    <ligand>
        <name>N-formimidoyl-L-glutamate</name>
        <dbReference type="ChEBI" id="CHEBI:58928"/>
    </ligand>
</feature>
<dbReference type="NCBIfam" id="TIGR01224">
    <property type="entry name" value="hutI"/>
    <property type="match status" value="1"/>
</dbReference>
<dbReference type="InterPro" id="IPR032466">
    <property type="entry name" value="Metal_Hydrolase"/>
</dbReference>
<dbReference type="GO" id="GO:0008270">
    <property type="term" value="F:zinc ion binding"/>
    <property type="evidence" value="ECO:0007669"/>
    <property type="project" value="UniProtKB-UniRule"/>
</dbReference>
<dbReference type="EMBL" id="LPXN01000097">
    <property type="protein sequence ID" value="KZD09493.1"/>
    <property type="molecule type" value="Genomic_DNA"/>
</dbReference>
<comment type="cofactor">
    <cofactor evidence="8">
        <name>Zn(2+)</name>
        <dbReference type="ChEBI" id="CHEBI:29105"/>
    </cofactor>
    <cofactor evidence="8">
        <name>Fe(3+)</name>
        <dbReference type="ChEBI" id="CHEBI:29034"/>
    </cofactor>
    <text evidence="8">Binds 1 zinc or iron ion per subunit.</text>
</comment>
<evidence type="ECO:0000256" key="5">
    <source>
        <dbReference type="ARBA" id="ARBA00022808"/>
    </source>
</evidence>
<evidence type="ECO:0000256" key="3">
    <source>
        <dbReference type="ARBA" id="ARBA00022723"/>
    </source>
</evidence>
<evidence type="ECO:0000259" key="9">
    <source>
        <dbReference type="Pfam" id="PF07969"/>
    </source>
</evidence>
<comment type="catalytic activity">
    <reaction evidence="8">
        <text>4-imidazolone-5-propanoate + H2O = N-formimidoyl-L-glutamate</text>
        <dbReference type="Rhea" id="RHEA:23660"/>
        <dbReference type="ChEBI" id="CHEBI:15377"/>
        <dbReference type="ChEBI" id="CHEBI:58928"/>
        <dbReference type="ChEBI" id="CHEBI:77893"/>
        <dbReference type="EC" id="3.5.2.7"/>
    </reaction>
</comment>
<dbReference type="UniPathway" id="UPA00379">
    <property type="reaction ID" value="UER00551"/>
</dbReference>
<dbReference type="Pfam" id="PF07969">
    <property type="entry name" value="Amidohydro_3"/>
    <property type="match status" value="1"/>
</dbReference>
<dbReference type="PANTHER" id="PTHR42752:SF1">
    <property type="entry name" value="IMIDAZOLONEPROPIONASE-RELATED"/>
    <property type="match status" value="1"/>
</dbReference>
<sequence>MGWDALWTNVKLATMAEAGYGAIRDGAIAVADGRIAWIGQRGDLPAPLARTVRVLHDAGGLWLTPGLIDSHTHIVFAGNRAMDFEMRLNGADRAAIYAAGGGIPSTVLKTRAASFETLLAEALPRIDSLQAEGVTTVEIKSGYGLDMETELRQLRVARRIGETRPLSVVTSFLGTHGMPPGWAGTQDSYIDFVCAESLPEAVRQGLVDIVDGGLEKLAFDHAQMRRVWDVAQRLGKPIKAHTDQYSDAGGGKVVAEVGGLSADHLECVSRPSVDAMARAGTVATVLPGANYTLRDENKPPIGWFRELGVPMALSTNCNPGSSPTASPLLMMNMACTLFMMTPEEALAGFTRNAARALGLQDSHGTLEVGKAADFALWRVGDLAELSYWLQTGRLCAGIVKGGRSVPFQPAIR</sequence>
<keyword evidence="11" id="KW-1185">Reference proteome</keyword>
<feature type="binding site" evidence="8">
    <location>
        <position position="316"/>
    </location>
    <ligand>
        <name>Zn(2+)</name>
        <dbReference type="ChEBI" id="CHEBI:29105"/>
    </ligand>
</feature>
<keyword evidence="4 8" id="KW-0378">Hydrolase</keyword>
<dbReference type="PANTHER" id="PTHR42752">
    <property type="entry name" value="IMIDAZOLONEPROPIONASE"/>
    <property type="match status" value="1"/>
</dbReference>
<keyword evidence="2 8" id="KW-0963">Cytoplasm</keyword>
<comment type="function">
    <text evidence="8">Catalyzes the hydrolytic cleavage of the carbon-nitrogen bond in imidazolone-5-propanoate to yield N-formimidoyl-L-glutamate. It is the third step in the universal histidine degradation pathway.</text>
</comment>
<feature type="binding site" evidence="8">
    <location>
        <position position="73"/>
    </location>
    <ligand>
        <name>Zn(2+)</name>
        <dbReference type="ChEBI" id="CHEBI:29105"/>
    </ligand>
</feature>
<feature type="binding site" evidence="8">
    <location>
        <position position="80"/>
    </location>
    <ligand>
        <name>4-imidazolone-5-propanoate</name>
        <dbReference type="ChEBI" id="CHEBI:77893"/>
    </ligand>
</feature>
<dbReference type="EC" id="3.5.2.7" evidence="1 8"/>
<dbReference type="GO" id="GO:0005737">
    <property type="term" value="C:cytoplasm"/>
    <property type="evidence" value="ECO:0007669"/>
    <property type="project" value="UniProtKB-SubCell"/>
</dbReference>
<evidence type="ECO:0000256" key="6">
    <source>
        <dbReference type="ARBA" id="ARBA00022833"/>
    </source>
</evidence>
<dbReference type="SUPFAM" id="SSF51338">
    <property type="entry name" value="Composite domain of metallo-dependent hydrolases"/>
    <property type="match status" value="1"/>
</dbReference>
<evidence type="ECO:0000313" key="11">
    <source>
        <dbReference type="Proteomes" id="UP000076400"/>
    </source>
</evidence>
<evidence type="ECO:0000256" key="8">
    <source>
        <dbReference type="HAMAP-Rule" id="MF_00372"/>
    </source>
</evidence>
<feature type="binding site" evidence="8">
    <location>
        <position position="244"/>
    </location>
    <ligand>
        <name>4-imidazolone-5-propanoate</name>
        <dbReference type="ChEBI" id="CHEBI:77893"/>
    </ligand>
</feature>
<dbReference type="GO" id="GO:0050480">
    <property type="term" value="F:imidazolonepropionase activity"/>
    <property type="evidence" value="ECO:0007669"/>
    <property type="project" value="UniProtKB-UniRule"/>
</dbReference>
<keyword evidence="6 8" id="KW-0862">Zinc</keyword>
<dbReference type="InterPro" id="IPR005920">
    <property type="entry name" value="HutI"/>
</dbReference>
<feature type="binding site" evidence="8">
    <location>
        <position position="241"/>
    </location>
    <ligand>
        <name>Fe(3+)</name>
        <dbReference type="ChEBI" id="CHEBI:29034"/>
    </ligand>
</feature>
<dbReference type="SUPFAM" id="SSF51556">
    <property type="entry name" value="Metallo-dependent hydrolases"/>
    <property type="match status" value="1"/>
</dbReference>
<dbReference type="GO" id="GO:0005506">
    <property type="term" value="F:iron ion binding"/>
    <property type="evidence" value="ECO:0007669"/>
    <property type="project" value="UniProtKB-UniRule"/>
</dbReference>
<dbReference type="GO" id="GO:0019556">
    <property type="term" value="P:L-histidine catabolic process to glutamate and formamide"/>
    <property type="evidence" value="ECO:0007669"/>
    <property type="project" value="UniProtKB-UniRule"/>
</dbReference>
<comment type="similarity">
    <text evidence="8">Belongs to the metallo-dependent hydrolases superfamily. HutI family.</text>
</comment>
<feature type="binding site" evidence="8">
    <location>
        <position position="321"/>
    </location>
    <ligand>
        <name>4-imidazolone-5-propanoate</name>
        <dbReference type="ChEBI" id="CHEBI:77893"/>
    </ligand>
</feature>
<feature type="binding site" evidence="8">
    <location>
        <position position="241"/>
    </location>
    <ligand>
        <name>Zn(2+)</name>
        <dbReference type="ChEBI" id="CHEBI:29105"/>
    </ligand>
</feature>
<dbReference type="RefSeq" id="WP_067554721.1">
    <property type="nucleotide sequence ID" value="NZ_LPXN01000097.1"/>
</dbReference>
<dbReference type="InterPro" id="IPR013108">
    <property type="entry name" value="Amidohydro_3"/>
</dbReference>
<name>A0A154W7Q8_9PROT</name>
<dbReference type="Proteomes" id="UP000076400">
    <property type="component" value="Unassembled WGS sequence"/>
</dbReference>
<evidence type="ECO:0000313" key="10">
    <source>
        <dbReference type="EMBL" id="KZD09493.1"/>
    </source>
</evidence>
<feature type="binding site" evidence="8">
    <location>
        <position position="143"/>
    </location>
    <ligand>
        <name>4-imidazolone-5-propanoate</name>
        <dbReference type="ChEBI" id="CHEBI:77893"/>
    </ligand>
</feature>
<gene>
    <name evidence="8" type="primary">hutI</name>
    <name evidence="10" type="ORF">AUP43_07040</name>
</gene>
<dbReference type="STRING" id="580166.AUP43_07040"/>
<comment type="pathway">
    <text evidence="8">Amino-acid degradation; L-histidine degradation into L-glutamate; N-formimidoyl-L-glutamate from L-histidine: step 3/3.</text>
</comment>
<comment type="caution">
    <text evidence="10">The sequence shown here is derived from an EMBL/GenBank/DDBJ whole genome shotgun (WGS) entry which is preliminary data.</text>
</comment>
<dbReference type="Gene3D" id="2.30.40.10">
    <property type="entry name" value="Urease, subunit C, domain 1"/>
    <property type="match status" value="1"/>
</dbReference>